<dbReference type="GO" id="GO:0000049">
    <property type="term" value="F:tRNA binding"/>
    <property type="evidence" value="ECO:0007669"/>
    <property type="project" value="UniProtKB-UniRule"/>
</dbReference>
<evidence type="ECO:0000256" key="11">
    <source>
        <dbReference type="ARBA" id="ARBA00065434"/>
    </source>
</evidence>
<evidence type="ECO:0000259" key="17">
    <source>
        <dbReference type="Pfam" id="PF25904"/>
    </source>
</evidence>
<evidence type="ECO:0000256" key="5">
    <source>
        <dbReference type="ARBA" id="ARBA00022679"/>
    </source>
</evidence>
<keyword evidence="5 15" id="KW-0808">Transferase</keyword>
<dbReference type="InterPro" id="IPR016691">
    <property type="entry name" value="TRMT11"/>
</dbReference>
<dbReference type="SUPFAM" id="SSF53335">
    <property type="entry name" value="S-adenosyl-L-methionine-dependent methyltransferases"/>
    <property type="match status" value="1"/>
</dbReference>
<comment type="function">
    <text evidence="10">Catalytic subunit of the TRMT11-TRM112 methyltransferase complex, that specifically mediates the S-adenosyl-L-methionine-dependent N(2)-methylation of guanosine nucleotide at position 10 (m2G10) in tRNAs. This is one of the major tRNA (guanine-N(2))-methyltransferases.</text>
</comment>
<feature type="domain" description="Ribosomal RNA large subunit methyltransferase K/L-like methyltransferase" evidence="16">
    <location>
        <begin position="190"/>
        <end position="314"/>
    </location>
</feature>
<name>A0A6F9DWA5_9ASCI</name>
<comment type="catalytic activity">
    <reaction evidence="9">
        <text>guanosine(10) in tRNA + S-adenosyl-L-methionine = N(2)-methylguanosine(10) in tRNA + S-adenosyl-L-homocysteine + H(+)</text>
        <dbReference type="Rhea" id="RHEA:43128"/>
        <dbReference type="Rhea" id="RHEA-COMP:10355"/>
        <dbReference type="Rhea" id="RHEA-COMP:10357"/>
        <dbReference type="ChEBI" id="CHEBI:15378"/>
        <dbReference type="ChEBI" id="CHEBI:57856"/>
        <dbReference type="ChEBI" id="CHEBI:59789"/>
        <dbReference type="ChEBI" id="CHEBI:74269"/>
        <dbReference type="ChEBI" id="CHEBI:74481"/>
        <dbReference type="EC" id="2.1.1.214"/>
    </reaction>
    <physiologicalReaction direction="left-to-right" evidence="9">
        <dbReference type="Rhea" id="RHEA:43129"/>
    </physiologicalReaction>
</comment>
<dbReference type="InterPro" id="IPR000241">
    <property type="entry name" value="RlmKL-like_Mtase"/>
</dbReference>
<dbReference type="EMBL" id="LR791394">
    <property type="protein sequence ID" value="CAB3267256.1"/>
    <property type="molecule type" value="mRNA"/>
</dbReference>
<evidence type="ECO:0000256" key="1">
    <source>
        <dbReference type="ARBA" id="ARBA00004496"/>
    </source>
</evidence>
<reference evidence="18" key="1">
    <citation type="submission" date="2020-04" db="EMBL/GenBank/DDBJ databases">
        <authorList>
            <person name="Neveu A P."/>
        </authorList>
    </citation>
    <scope>NUCLEOTIDE SEQUENCE</scope>
    <source>
        <tissue evidence="18">Whole embryo</tissue>
    </source>
</reference>
<evidence type="ECO:0000256" key="3">
    <source>
        <dbReference type="ARBA" id="ARBA00022555"/>
    </source>
</evidence>
<evidence type="ECO:0000256" key="9">
    <source>
        <dbReference type="ARBA" id="ARBA00050985"/>
    </source>
</evidence>
<evidence type="ECO:0000256" key="6">
    <source>
        <dbReference type="ARBA" id="ARBA00022691"/>
    </source>
</evidence>
<dbReference type="GO" id="GO:0043527">
    <property type="term" value="C:tRNA methyltransferase complex"/>
    <property type="evidence" value="ECO:0007669"/>
    <property type="project" value="UniProtKB-ARBA"/>
</dbReference>
<evidence type="ECO:0000256" key="15">
    <source>
        <dbReference type="PROSITE-ProRule" id="PRU00959"/>
    </source>
</evidence>
<keyword evidence="6 15" id="KW-0949">S-adenosyl-L-methionine</keyword>
<dbReference type="InterPro" id="IPR002052">
    <property type="entry name" value="DNA_methylase_N6_adenine_CS"/>
</dbReference>
<evidence type="ECO:0000256" key="8">
    <source>
        <dbReference type="ARBA" id="ARBA00022884"/>
    </source>
</evidence>
<evidence type="ECO:0000313" key="18">
    <source>
        <dbReference type="EMBL" id="CAB3267256.1"/>
    </source>
</evidence>
<sequence>MEIGLKKQFLLLLAQGTIECGIPEIESVAEALNISLQIKRVNAFSPVCILNSVDENVVTSILSRTMLCKSAYELWGHGTSYESLKSSIKEYPEKWKAPYFSENRTFSIRVKGLGKKVSTSTQKKIIDSLEDVLLLEGKVMLQNPIDEYFIIEDYISEGPSKSSSPSGIYFTRFLCDGQRHLMEKYSLKERKLIGNTSMDPMLSFLMANLGLAMPGRLTCDPFVGSGSLLVSAAHFGSHIIGGDISYNILHARGKSSRKGAGWRKRDETLRNCLSEYGLEKYFVDVLLSDAANHAWKTKKELFDSIITDPPYGIREACSRVGSKKPGEVDIPELQDGQVHFPEQMAYHLDDVFLDLLAFAARLLVCGGRLVYWMPVYRADYTSDIIPQHPALKLLYNCEQVLNRHSSRRLIVMVKVSSNWDEEASIDNNIFSGHNSFRKKYFNQS</sequence>
<keyword evidence="2" id="KW-0963">Cytoplasm</keyword>
<organism evidence="18">
    <name type="scientific">Phallusia mammillata</name>
    <dbReference type="NCBI Taxonomy" id="59560"/>
    <lineage>
        <taxon>Eukaryota</taxon>
        <taxon>Metazoa</taxon>
        <taxon>Chordata</taxon>
        <taxon>Tunicata</taxon>
        <taxon>Ascidiacea</taxon>
        <taxon>Phlebobranchia</taxon>
        <taxon>Ascidiidae</taxon>
        <taxon>Phallusia</taxon>
    </lineage>
</organism>
<dbReference type="GO" id="GO:0008033">
    <property type="term" value="P:tRNA processing"/>
    <property type="evidence" value="ECO:0007669"/>
    <property type="project" value="UniProtKB-UniRule"/>
</dbReference>
<comment type="subcellular location">
    <subcellularLocation>
        <location evidence="1">Cytoplasm</location>
    </subcellularLocation>
</comment>
<evidence type="ECO:0000256" key="10">
    <source>
        <dbReference type="ARBA" id="ARBA00056270"/>
    </source>
</evidence>
<dbReference type="Pfam" id="PF01170">
    <property type="entry name" value="UPF0020"/>
    <property type="match status" value="1"/>
</dbReference>
<comment type="similarity">
    <text evidence="15">Belongs to the class I-like SAM-binding methyltransferase superfamily. TRM11 methyltransferase family.</text>
</comment>
<dbReference type="Pfam" id="PF25904">
    <property type="entry name" value="Tmrp11_N"/>
    <property type="match status" value="1"/>
</dbReference>
<evidence type="ECO:0000256" key="2">
    <source>
        <dbReference type="ARBA" id="ARBA00022490"/>
    </source>
</evidence>
<evidence type="ECO:0000256" key="13">
    <source>
        <dbReference type="ARBA" id="ARBA00067484"/>
    </source>
</evidence>
<keyword evidence="8 15" id="KW-0694">RNA-binding</keyword>
<keyword evidence="3 15" id="KW-0820">tRNA-binding</keyword>
<proteinExistence type="evidence at transcript level"/>
<dbReference type="GO" id="GO:0005737">
    <property type="term" value="C:cytoplasm"/>
    <property type="evidence" value="ECO:0007669"/>
    <property type="project" value="UniProtKB-SubCell"/>
</dbReference>
<dbReference type="PIRSF" id="PIRSF017259">
    <property type="entry name" value="tRNA_mtfrase_TRM11"/>
    <property type="match status" value="1"/>
</dbReference>
<dbReference type="InterPro" id="IPR029063">
    <property type="entry name" value="SAM-dependent_MTases_sf"/>
</dbReference>
<dbReference type="PANTHER" id="PTHR13370:SF3">
    <property type="entry name" value="TRNA (GUANINE(10)-N2)-METHYLTRANSFERASE HOMOLOG"/>
    <property type="match status" value="1"/>
</dbReference>
<evidence type="ECO:0000259" key="16">
    <source>
        <dbReference type="Pfam" id="PF01170"/>
    </source>
</evidence>
<dbReference type="PANTHER" id="PTHR13370">
    <property type="entry name" value="RNA METHYLASE-RELATED"/>
    <property type="match status" value="1"/>
</dbReference>
<gene>
    <name evidence="18" type="primary">Trmt11-001</name>
</gene>
<dbReference type="AlphaFoldDB" id="A0A6F9DWA5"/>
<protein>
    <recommendedName>
        <fullName evidence="13">tRNA (guanine(10)-N(2))-methyltransferase TRMT11</fullName>
        <ecNumber evidence="12">2.1.1.214</ecNumber>
    </recommendedName>
    <alternativeName>
        <fullName evidence="14">tRNA methyltransferase 11 homolog</fullName>
    </alternativeName>
</protein>
<evidence type="ECO:0000256" key="7">
    <source>
        <dbReference type="ARBA" id="ARBA00022694"/>
    </source>
</evidence>
<dbReference type="GO" id="GO:0032259">
    <property type="term" value="P:methylation"/>
    <property type="evidence" value="ECO:0007669"/>
    <property type="project" value="UniProtKB-UniRule"/>
</dbReference>
<comment type="subunit">
    <text evidence="11">Part of the heterodimeric TRMT11-TRM112 methyltransferase complex; this complex forms an active tRNA methyltransferase, where TRMT112 acts as an activator of the catalytic subunit TRMT11.</text>
</comment>
<accession>A0A6F9DWA5</accession>
<dbReference type="InterPro" id="IPR059073">
    <property type="entry name" value="TRMT11_N"/>
</dbReference>
<evidence type="ECO:0000256" key="14">
    <source>
        <dbReference type="ARBA" id="ARBA00075308"/>
    </source>
</evidence>
<dbReference type="GO" id="GO:0160102">
    <property type="term" value="F:tRNA (guanine(10)-N2)-methyltransferase activity"/>
    <property type="evidence" value="ECO:0007669"/>
    <property type="project" value="UniProtKB-EC"/>
</dbReference>
<keyword evidence="4 15" id="KW-0489">Methyltransferase</keyword>
<dbReference type="PROSITE" id="PS51627">
    <property type="entry name" value="SAM_MT_TRM11"/>
    <property type="match status" value="1"/>
</dbReference>
<feature type="domain" description="tRNA (guanine(10)-N(2))-methyltransferase TRMT11 N-terminal" evidence="17">
    <location>
        <begin position="8"/>
        <end position="179"/>
    </location>
</feature>
<evidence type="ECO:0000256" key="12">
    <source>
        <dbReference type="ARBA" id="ARBA00066937"/>
    </source>
</evidence>
<dbReference type="Gene3D" id="3.40.50.150">
    <property type="entry name" value="Vaccinia Virus protein VP39"/>
    <property type="match status" value="1"/>
</dbReference>
<dbReference type="PRINTS" id="PR00507">
    <property type="entry name" value="N12N6MTFRASE"/>
</dbReference>
<dbReference type="PROSITE" id="PS00092">
    <property type="entry name" value="N6_MTASE"/>
    <property type="match status" value="1"/>
</dbReference>
<dbReference type="EC" id="2.1.1.214" evidence="12"/>
<evidence type="ECO:0000256" key="4">
    <source>
        <dbReference type="ARBA" id="ARBA00022603"/>
    </source>
</evidence>
<keyword evidence="7 15" id="KW-0819">tRNA processing</keyword>